<name>A0A3R9EZD8_9BACI</name>
<dbReference type="PANTHER" id="PTHR43420">
    <property type="entry name" value="ACETYLTRANSFERASE"/>
    <property type="match status" value="1"/>
</dbReference>
<accession>A0A3R9EZD8</accession>
<sequence length="165" mass="19001">MEIRRLNAGDAEKYRITRHEALRTNPEAFSSSYEDEMSYEVAEYRYRLERQSTYTFGALDQDRLVGIVTLVPEGKQKLKHRAPIFAMYVTPGVRGQGIGRFLMNTALKQAAELMQVEQVYLTVTASNEAAKKLYTSLGFKTYGVDRNAMRIEDTYFDDELMVLFL</sequence>
<comment type="caution">
    <text evidence="4">The sequence shown here is derived from an EMBL/GenBank/DDBJ whole genome shotgun (WGS) entry which is preliminary data.</text>
</comment>
<dbReference type="PROSITE" id="PS51186">
    <property type="entry name" value="GNAT"/>
    <property type="match status" value="1"/>
</dbReference>
<evidence type="ECO:0000313" key="5">
    <source>
        <dbReference type="Proteomes" id="UP000279911"/>
    </source>
</evidence>
<proteinExistence type="predicted"/>
<dbReference type="Proteomes" id="UP000279911">
    <property type="component" value="Unassembled WGS sequence"/>
</dbReference>
<dbReference type="InterPro" id="IPR050680">
    <property type="entry name" value="YpeA/RimI_acetyltransf"/>
</dbReference>
<dbReference type="PANTHER" id="PTHR43420:SF47">
    <property type="entry name" value="N-ACETYLTRANSFERASE DOMAIN-CONTAINING PROTEIN"/>
    <property type="match status" value="1"/>
</dbReference>
<dbReference type="InterPro" id="IPR016181">
    <property type="entry name" value="Acyl_CoA_acyltransferase"/>
</dbReference>
<keyword evidence="2" id="KW-0012">Acyltransferase</keyword>
<evidence type="ECO:0000256" key="1">
    <source>
        <dbReference type="ARBA" id="ARBA00022679"/>
    </source>
</evidence>
<dbReference type="AlphaFoldDB" id="A0A3R9EZD8"/>
<dbReference type="RefSeq" id="WP_125480265.1">
    <property type="nucleotide sequence ID" value="NZ_RSFW01000014.1"/>
</dbReference>
<organism evidence="4 5">
    <name type="scientific">Mesobacillus subterraneus</name>
    <dbReference type="NCBI Taxonomy" id="285983"/>
    <lineage>
        <taxon>Bacteria</taxon>
        <taxon>Bacillati</taxon>
        <taxon>Bacillota</taxon>
        <taxon>Bacilli</taxon>
        <taxon>Bacillales</taxon>
        <taxon>Bacillaceae</taxon>
        <taxon>Mesobacillus</taxon>
    </lineage>
</organism>
<protein>
    <submittedName>
        <fullName evidence="4">GNAT family N-acetyltransferase</fullName>
    </submittedName>
</protein>
<dbReference type="EMBL" id="RSFW01000014">
    <property type="protein sequence ID" value="RSD26606.1"/>
    <property type="molecule type" value="Genomic_DNA"/>
</dbReference>
<feature type="domain" description="N-acetyltransferase" evidence="3">
    <location>
        <begin position="1"/>
        <end position="165"/>
    </location>
</feature>
<reference evidence="5" key="1">
    <citation type="submission" date="2018-12" db="EMBL/GenBank/DDBJ databases">
        <title>Bacillus chawlae sp. nov., Bacillus glennii sp. nov., and Bacillus saganii sp. nov. Isolated from the Vehicle Assembly Building at Kennedy Space Center where the Viking Spacecraft were Assembled.</title>
        <authorList>
            <person name="Seuylemezian A."/>
            <person name="Vaishampayan P."/>
        </authorList>
    </citation>
    <scope>NUCLEOTIDE SEQUENCE [LARGE SCALE GENOMIC DNA]</scope>
    <source>
        <strain evidence="5">DSM 13966</strain>
    </source>
</reference>
<keyword evidence="1 4" id="KW-0808">Transferase</keyword>
<evidence type="ECO:0000256" key="2">
    <source>
        <dbReference type="ARBA" id="ARBA00023315"/>
    </source>
</evidence>
<dbReference type="Pfam" id="PF00583">
    <property type="entry name" value="Acetyltransf_1"/>
    <property type="match status" value="1"/>
</dbReference>
<evidence type="ECO:0000259" key="3">
    <source>
        <dbReference type="PROSITE" id="PS51186"/>
    </source>
</evidence>
<dbReference type="InterPro" id="IPR000182">
    <property type="entry name" value="GNAT_dom"/>
</dbReference>
<dbReference type="SUPFAM" id="SSF55729">
    <property type="entry name" value="Acyl-CoA N-acyltransferases (Nat)"/>
    <property type="match status" value="1"/>
</dbReference>
<dbReference type="OrthoDB" id="9799092at2"/>
<gene>
    <name evidence="4" type="ORF">EJA10_12030</name>
</gene>
<dbReference type="CDD" id="cd04301">
    <property type="entry name" value="NAT_SF"/>
    <property type="match status" value="1"/>
</dbReference>
<dbReference type="GO" id="GO:0016747">
    <property type="term" value="F:acyltransferase activity, transferring groups other than amino-acyl groups"/>
    <property type="evidence" value="ECO:0007669"/>
    <property type="project" value="InterPro"/>
</dbReference>
<evidence type="ECO:0000313" key="4">
    <source>
        <dbReference type="EMBL" id="RSD26606.1"/>
    </source>
</evidence>
<dbReference type="Gene3D" id="3.40.630.30">
    <property type="match status" value="1"/>
</dbReference>